<dbReference type="GO" id="GO:0016567">
    <property type="term" value="P:protein ubiquitination"/>
    <property type="evidence" value="ECO:0007669"/>
    <property type="project" value="UniProtKB-UniPathway"/>
</dbReference>
<dbReference type="UniPathway" id="UPA00143"/>
<dbReference type="GO" id="GO:0061630">
    <property type="term" value="F:ubiquitin protein ligase activity"/>
    <property type="evidence" value="ECO:0007669"/>
    <property type="project" value="UniProtKB-EC"/>
</dbReference>
<evidence type="ECO:0000313" key="12">
    <source>
        <dbReference type="EMBL" id="CAB4301402.1"/>
    </source>
</evidence>
<dbReference type="Gene3D" id="3.30.40.10">
    <property type="entry name" value="Zinc/RING finger domain, C3HC4 (zinc finger)"/>
    <property type="match status" value="1"/>
</dbReference>
<dbReference type="SUPFAM" id="SSF57850">
    <property type="entry name" value="RING/U-box"/>
    <property type="match status" value="1"/>
</dbReference>
<reference evidence="12 13" key="2">
    <citation type="submission" date="2020-05" db="EMBL/GenBank/DDBJ databases">
        <authorList>
            <person name="Campoy J."/>
            <person name="Schneeberger K."/>
            <person name="Spophaly S."/>
        </authorList>
    </citation>
    <scope>NUCLEOTIDE SEQUENCE [LARGE SCALE GENOMIC DNA]</scope>
    <source>
        <strain evidence="12">PruArmRojPasFocal</strain>
    </source>
</reference>
<dbReference type="FunFam" id="3.30.40.10:FF:000461">
    <property type="entry name" value="RING-H2 finger protein ATL66"/>
    <property type="match status" value="1"/>
</dbReference>
<protein>
    <recommendedName>
        <fullName evidence="2">RING-type E3 ubiquitin transferase</fullName>
        <ecNumber evidence="2">2.3.2.27</ecNumber>
    </recommendedName>
</protein>
<keyword evidence="3" id="KW-0479">Metal-binding</keyword>
<reference evidence="14" key="1">
    <citation type="journal article" date="2020" name="Genome Biol.">
        <title>Gamete binning: chromosome-level and haplotype-resolved genome assembly enabled by high-throughput single-cell sequencing of gamete genomes.</title>
        <authorList>
            <person name="Campoy J.A."/>
            <person name="Sun H."/>
            <person name="Goel M."/>
            <person name="Jiao W.-B."/>
            <person name="Folz-Donahue K."/>
            <person name="Wang N."/>
            <person name="Rubio M."/>
            <person name="Liu C."/>
            <person name="Kukat C."/>
            <person name="Ruiz D."/>
            <person name="Huettel B."/>
            <person name="Schneeberger K."/>
        </authorList>
    </citation>
    <scope>NUCLEOTIDE SEQUENCE [LARGE SCALE GENOMIC DNA]</scope>
    <source>
        <strain evidence="14">cv. Rojo Pasion</strain>
    </source>
</reference>
<keyword evidence="9" id="KW-0472">Membrane</keyword>
<evidence type="ECO:0000256" key="6">
    <source>
        <dbReference type="ARBA" id="ARBA00022833"/>
    </source>
</evidence>
<dbReference type="InterPro" id="IPR013083">
    <property type="entry name" value="Znf_RING/FYVE/PHD"/>
</dbReference>
<keyword evidence="14" id="KW-1185">Reference proteome</keyword>
<dbReference type="Proteomes" id="UP000507245">
    <property type="component" value="Unassembled WGS sequence"/>
</dbReference>
<sequence>MASSSQQSQPFDGHFTVLDDTQFHIRGRTLFFVIVLFTVVLLVTVLLLYARWVCHYYPNTSSSSNAPPNAPPQSQPKGLDPAAIRTLPIVLYQQSDRDLEAGGGGGGECCICLGVFRDGEKVKVLPNCSHCYHSECVDTWLATRSSCPLCRAQLQAQSTTS</sequence>
<evidence type="ECO:0000313" key="14">
    <source>
        <dbReference type="Proteomes" id="UP000507245"/>
    </source>
</evidence>
<accession>A0A6J5WP42</accession>
<dbReference type="EC" id="2.3.2.27" evidence="2"/>
<dbReference type="PROSITE" id="PS50089">
    <property type="entry name" value="ZF_RING_2"/>
    <property type="match status" value="1"/>
</dbReference>
<feature type="transmembrane region" description="Helical" evidence="9">
    <location>
        <begin position="30"/>
        <end position="52"/>
    </location>
</feature>
<dbReference type="SMART" id="SM00184">
    <property type="entry name" value="RING"/>
    <property type="match status" value="1"/>
</dbReference>
<dbReference type="PANTHER" id="PTHR14155:SF632">
    <property type="entry name" value="RING-H2 FINGER PROTEIN ATL17-RELATED"/>
    <property type="match status" value="1"/>
</dbReference>
<dbReference type="InterPro" id="IPR001841">
    <property type="entry name" value="Znf_RING"/>
</dbReference>
<evidence type="ECO:0000256" key="5">
    <source>
        <dbReference type="ARBA" id="ARBA00022786"/>
    </source>
</evidence>
<gene>
    <name evidence="11" type="ORF">CURHAP_LOCUS17301</name>
    <name evidence="12" type="ORF">ORAREDHAP_LOCUS16906</name>
</gene>
<dbReference type="GO" id="GO:0008270">
    <property type="term" value="F:zinc ion binding"/>
    <property type="evidence" value="ECO:0007669"/>
    <property type="project" value="UniProtKB-KW"/>
</dbReference>
<organism evidence="12 14">
    <name type="scientific">Prunus armeniaca</name>
    <name type="common">Apricot</name>
    <name type="synonym">Armeniaca vulgaris</name>
    <dbReference type="NCBI Taxonomy" id="36596"/>
    <lineage>
        <taxon>Eukaryota</taxon>
        <taxon>Viridiplantae</taxon>
        <taxon>Streptophyta</taxon>
        <taxon>Embryophyta</taxon>
        <taxon>Tracheophyta</taxon>
        <taxon>Spermatophyta</taxon>
        <taxon>Magnoliopsida</taxon>
        <taxon>eudicotyledons</taxon>
        <taxon>Gunneridae</taxon>
        <taxon>Pentapetalae</taxon>
        <taxon>rosids</taxon>
        <taxon>fabids</taxon>
        <taxon>Rosales</taxon>
        <taxon>Rosaceae</taxon>
        <taxon>Amygdaloideae</taxon>
        <taxon>Amygdaleae</taxon>
        <taxon>Prunus</taxon>
    </lineage>
</organism>
<dbReference type="PANTHER" id="PTHR14155">
    <property type="entry name" value="RING FINGER DOMAIN-CONTAINING"/>
    <property type="match status" value="1"/>
</dbReference>
<evidence type="ECO:0000256" key="9">
    <source>
        <dbReference type="SAM" id="Phobius"/>
    </source>
</evidence>
<evidence type="ECO:0000256" key="8">
    <source>
        <dbReference type="PROSITE-ProRule" id="PRU00175"/>
    </source>
</evidence>
<evidence type="ECO:0000313" key="11">
    <source>
        <dbReference type="EMBL" id="CAB4270974.1"/>
    </source>
</evidence>
<feature type="domain" description="RING-type" evidence="10">
    <location>
        <begin position="109"/>
        <end position="151"/>
    </location>
</feature>
<dbReference type="EMBL" id="CAEKDK010000002">
    <property type="protein sequence ID" value="CAB4270974.1"/>
    <property type="molecule type" value="Genomic_DNA"/>
</dbReference>
<comment type="catalytic activity">
    <reaction evidence="1">
        <text>S-ubiquitinyl-[E2 ubiquitin-conjugating enzyme]-L-cysteine + [acceptor protein]-L-lysine = [E2 ubiquitin-conjugating enzyme]-L-cysteine + N(6)-ubiquitinyl-[acceptor protein]-L-lysine.</text>
        <dbReference type="EC" id="2.3.2.27"/>
    </reaction>
</comment>
<proteinExistence type="inferred from homology"/>
<evidence type="ECO:0000313" key="13">
    <source>
        <dbReference type="Proteomes" id="UP000507222"/>
    </source>
</evidence>
<dbReference type="InterPro" id="IPR053238">
    <property type="entry name" value="RING-H2_zinc_finger"/>
</dbReference>
<comment type="similarity">
    <text evidence="7">Belongs to the RING-type zinc finger family. ATL subfamily.</text>
</comment>
<evidence type="ECO:0000256" key="2">
    <source>
        <dbReference type="ARBA" id="ARBA00012483"/>
    </source>
</evidence>
<dbReference type="AlphaFoldDB" id="A0A6J5WP42"/>
<evidence type="ECO:0000256" key="3">
    <source>
        <dbReference type="ARBA" id="ARBA00022723"/>
    </source>
</evidence>
<dbReference type="EMBL" id="CAEKKB010000002">
    <property type="protein sequence ID" value="CAB4301402.1"/>
    <property type="molecule type" value="Genomic_DNA"/>
</dbReference>
<name>A0A6J5WP42_PRUAR</name>
<evidence type="ECO:0000256" key="4">
    <source>
        <dbReference type="ARBA" id="ARBA00022771"/>
    </source>
</evidence>
<keyword evidence="6" id="KW-0862">Zinc</keyword>
<dbReference type="Proteomes" id="UP000507222">
    <property type="component" value="Unassembled WGS sequence"/>
</dbReference>
<keyword evidence="5" id="KW-0833">Ubl conjugation pathway</keyword>
<keyword evidence="9" id="KW-1133">Transmembrane helix</keyword>
<keyword evidence="4 8" id="KW-0863">Zinc-finger</keyword>
<keyword evidence="9" id="KW-0812">Transmembrane</keyword>
<evidence type="ECO:0000256" key="1">
    <source>
        <dbReference type="ARBA" id="ARBA00000900"/>
    </source>
</evidence>
<evidence type="ECO:0000259" key="10">
    <source>
        <dbReference type="PROSITE" id="PS50089"/>
    </source>
</evidence>
<dbReference type="Pfam" id="PF13639">
    <property type="entry name" value="zf-RING_2"/>
    <property type="match status" value="1"/>
</dbReference>
<dbReference type="OrthoDB" id="8062037at2759"/>
<evidence type="ECO:0000256" key="7">
    <source>
        <dbReference type="ARBA" id="ARBA00024209"/>
    </source>
</evidence>